<dbReference type="CDD" id="cd00085">
    <property type="entry name" value="HNHc"/>
    <property type="match status" value="1"/>
</dbReference>
<dbReference type="Pfam" id="PF01844">
    <property type="entry name" value="HNH"/>
    <property type="match status" value="1"/>
</dbReference>
<evidence type="ECO:0000313" key="3">
    <source>
        <dbReference type="Proteomes" id="UP000323274"/>
    </source>
</evidence>
<dbReference type="GO" id="GO:0003676">
    <property type="term" value="F:nucleic acid binding"/>
    <property type="evidence" value="ECO:0007669"/>
    <property type="project" value="InterPro"/>
</dbReference>
<evidence type="ECO:0000313" key="2">
    <source>
        <dbReference type="EMBL" id="GDZ83058.1"/>
    </source>
</evidence>
<reference evidence="2 3" key="1">
    <citation type="submission" date="2019-04" db="EMBL/GenBank/DDBJ databases">
        <title>A pseudo-fructophilic Leuconostoc citreum strain F192-5 isolated from peel of satsuma mandarin: the first report for isolation and characterization of strain-dependent fructophilic-like characteristics.</title>
        <authorList>
            <person name="Maeno S."/>
            <person name="Tanizawa Y."/>
            <person name="Kajikawa A."/>
            <person name="Kanesaki Y."/>
            <person name="Kubota E."/>
            <person name="Arita M."/>
            <person name="Leon D."/>
            <person name="Endo A."/>
        </authorList>
    </citation>
    <scope>NUCLEOTIDE SEQUENCE [LARGE SCALE GENOMIC DNA]</scope>
    <source>
        <strain evidence="2 3">F192-5</strain>
    </source>
</reference>
<organism evidence="2 3">
    <name type="scientific">Leuconostoc citreum</name>
    <dbReference type="NCBI Taxonomy" id="33964"/>
    <lineage>
        <taxon>Bacteria</taxon>
        <taxon>Bacillati</taxon>
        <taxon>Bacillota</taxon>
        <taxon>Bacilli</taxon>
        <taxon>Lactobacillales</taxon>
        <taxon>Lactobacillaceae</taxon>
        <taxon>Leuconostoc</taxon>
    </lineage>
</organism>
<dbReference type="GO" id="GO:0004519">
    <property type="term" value="F:endonuclease activity"/>
    <property type="evidence" value="ECO:0007669"/>
    <property type="project" value="InterPro"/>
</dbReference>
<protein>
    <recommendedName>
        <fullName evidence="1">HNH domain-containing protein</fullName>
    </recommendedName>
</protein>
<evidence type="ECO:0000259" key="1">
    <source>
        <dbReference type="Pfam" id="PF01844"/>
    </source>
</evidence>
<dbReference type="EMBL" id="BJJW01000002">
    <property type="protein sequence ID" value="GDZ83058.1"/>
    <property type="molecule type" value="Genomic_DNA"/>
</dbReference>
<dbReference type="InterPro" id="IPR015947">
    <property type="entry name" value="PUA-like_sf"/>
</dbReference>
<dbReference type="Proteomes" id="UP000323274">
    <property type="component" value="Unassembled WGS sequence"/>
</dbReference>
<dbReference type="GO" id="GO:0008270">
    <property type="term" value="F:zinc ion binding"/>
    <property type="evidence" value="ECO:0007669"/>
    <property type="project" value="InterPro"/>
</dbReference>
<gene>
    <name evidence="2" type="ORF">LCIT_03000</name>
</gene>
<dbReference type="SUPFAM" id="SSF88697">
    <property type="entry name" value="PUA domain-like"/>
    <property type="match status" value="1"/>
</dbReference>
<dbReference type="InterPro" id="IPR002711">
    <property type="entry name" value="HNH"/>
</dbReference>
<name>A0A5A5TY32_LEUCI</name>
<dbReference type="AlphaFoldDB" id="A0A5A5TY32"/>
<sequence length="257" mass="29372">MTNWIVPANPNLYNVRSAFSELQTLHWNIGKMKSIKDGDHVYIYESHTSKEIIIKATVIKSDVTRNHIDDSKYTLGDKDFSKLGPWMELKIDNELDYDLTLSKLRAHGLQGNIQGIRSMPDGVSSYIDGILDNSNDYRNAFSDTTTTFQDGKITRTYSTKYERNPKNREAAINYLGLNCQVCGFNFSSTYGDIGKDYIEVHHLKPLYTLDTPKTIDPQKDLAVLCANCHKMIHRKISDRNTILSVDELKERLIQNNS</sequence>
<feature type="domain" description="HNH" evidence="1">
    <location>
        <begin position="179"/>
        <end position="234"/>
    </location>
</feature>
<accession>A0A5A5TY32</accession>
<dbReference type="RefSeq" id="WP_149333649.1">
    <property type="nucleotide sequence ID" value="NZ_BJJW01000002.1"/>
</dbReference>
<dbReference type="InterPro" id="IPR003615">
    <property type="entry name" value="HNH_nuc"/>
</dbReference>
<proteinExistence type="predicted"/>
<comment type="caution">
    <text evidence="2">The sequence shown here is derived from an EMBL/GenBank/DDBJ whole genome shotgun (WGS) entry which is preliminary data.</text>
</comment>